<reference evidence="3" key="1">
    <citation type="submission" date="2022-10" db="EMBL/GenBank/DDBJ databases">
        <title>The complete genomes of actinobacterial strains from the NBC collection.</title>
        <authorList>
            <person name="Joergensen T.S."/>
            <person name="Alvarez Arevalo M."/>
            <person name="Sterndorff E.B."/>
            <person name="Faurdal D."/>
            <person name="Vuksanovic O."/>
            <person name="Mourched A.-S."/>
            <person name="Charusanti P."/>
            <person name="Shaw S."/>
            <person name="Blin K."/>
            <person name="Weber T."/>
        </authorList>
    </citation>
    <scope>NUCLEOTIDE SEQUENCE</scope>
    <source>
        <strain evidence="3">NBC_00248</strain>
    </source>
</reference>
<name>A0ABZ1T481_STRVG</name>
<dbReference type="InterPro" id="IPR000073">
    <property type="entry name" value="AB_hydrolase_1"/>
</dbReference>
<sequence length="130" mass="13500">MCADRTPDPTTGPTPAAGRPGIRTAGPADGSPPVLVHGIRVCARTRDPHTRRPTPRHRVTAPDLPGHRTRRERPLHLEEAVARVQEAALATGRPPLVAGASLGGHVARAAAHPDTAVLVQGATAHPGHTP</sequence>
<keyword evidence="5" id="KW-1185">Reference proteome</keyword>
<dbReference type="GO" id="GO:0016787">
    <property type="term" value="F:hydrolase activity"/>
    <property type="evidence" value="ECO:0007669"/>
    <property type="project" value="UniProtKB-KW"/>
</dbReference>
<feature type="domain" description="AB hydrolase-1" evidence="2">
    <location>
        <begin position="34"/>
        <end position="122"/>
    </location>
</feature>
<proteinExistence type="predicted"/>
<evidence type="ECO:0000256" key="1">
    <source>
        <dbReference type="SAM" id="MobiDB-lite"/>
    </source>
</evidence>
<dbReference type="RefSeq" id="WP_328959625.1">
    <property type="nucleotide sequence ID" value="NZ_CP108090.1"/>
</dbReference>
<dbReference type="SUPFAM" id="SSF53474">
    <property type="entry name" value="alpha/beta-Hydrolases"/>
    <property type="match status" value="1"/>
</dbReference>
<protein>
    <submittedName>
        <fullName evidence="3">Alpha/beta hydrolase</fullName>
    </submittedName>
</protein>
<feature type="compositionally biased region" description="Low complexity" evidence="1">
    <location>
        <begin position="1"/>
        <end position="21"/>
    </location>
</feature>
<evidence type="ECO:0000313" key="4">
    <source>
        <dbReference type="EMBL" id="WUQ17550.1"/>
    </source>
</evidence>
<dbReference type="Proteomes" id="UP001432039">
    <property type="component" value="Chromosome"/>
</dbReference>
<evidence type="ECO:0000259" key="2">
    <source>
        <dbReference type="Pfam" id="PF12697"/>
    </source>
</evidence>
<evidence type="ECO:0000313" key="3">
    <source>
        <dbReference type="EMBL" id="WUQ10057.1"/>
    </source>
</evidence>
<feature type="region of interest" description="Disordered" evidence="1">
    <location>
        <begin position="1"/>
        <end position="73"/>
    </location>
</feature>
<dbReference type="InterPro" id="IPR029058">
    <property type="entry name" value="AB_hydrolase_fold"/>
</dbReference>
<organism evidence="3 5">
    <name type="scientific">Streptomyces virginiae</name>
    <name type="common">Streptomyces cinnamonensis</name>
    <dbReference type="NCBI Taxonomy" id="1961"/>
    <lineage>
        <taxon>Bacteria</taxon>
        <taxon>Bacillati</taxon>
        <taxon>Actinomycetota</taxon>
        <taxon>Actinomycetes</taxon>
        <taxon>Kitasatosporales</taxon>
        <taxon>Streptomycetaceae</taxon>
        <taxon>Streptomyces</taxon>
    </lineage>
</organism>
<accession>A0ABZ1T481</accession>
<gene>
    <name evidence="3" type="ORF">OG517_00485</name>
    <name evidence="4" type="ORF">OG517_42685</name>
</gene>
<dbReference type="EMBL" id="CP108090">
    <property type="protein sequence ID" value="WUQ10057.1"/>
    <property type="molecule type" value="Genomic_DNA"/>
</dbReference>
<dbReference type="EMBL" id="CP108090">
    <property type="protein sequence ID" value="WUQ17550.1"/>
    <property type="molecule type" value="Genomic_DNA"/>
</dbReference>
<keyword evidence="3" id="KW-0378">Hydrolase</keyword>
<dbReference type="Pfam" id="PF12697">
    <property type="entry name" value="Abhydrolase_6"/>
    <property type="match status" value="1"/>
</dbReference>
<evidence type="ECO:0000313" key="5">
    <source>
        <dbReference type="Proteomes" id="UP001432039"/>
    </source>
</evidence>
<dbReference type="Gene3D" id="3.40.50.1820">
    <property type="entry name" value="alpha/beta hydrolase"/>
    <property type="match status" value="1"/>
</dbReference>